<evidence type="ECO:0000313" key="4">
    <source>
        <dbReference type="EMBL" id="KAL1265235.1"/>
    </source>
</evidence>
<feature type="domain" description="Reverse transcriptase" evidence="3">
    <location>
        <begin position="1"/>
        <end position="77"/>
    </location>
</feature>
<name>A0ABR3MJJ4_9TELE</name>
<dbReference type="Proteomes" id="UP001558613">
    <property type="component" value="Unassembled WGS sequence"/>
</dbReference>
<dbReference type="InterPro" id="IPR000477">
    <property type="entry name" value="RT_dom"/>
</dbReference>
<dbReference type="PANTHER" id="PTHR37984:SF8">
    <property type="entry name" value="CCHC-TYPE DOMAIN-CONTAINING PROTEIN"/>
    <property type="match status" value="1"/>
</dbReference>
<comment type="similarity">
    <text evidence="1">Belongs to the beta type-B retroviral polymerase family. HERV class-II K(HML-2) pol subfamily.</text>
</comment>
<comment type="caution">
    <text evidence="4">The sequence shown here is derived from an EMBL/GenBank/DDBJ whole genome shotgun (WGS) entry which is preliminary data.</text>
</comment>
<organism evidence="4 5">
    <name type="scientific">Cirrhinus molitorella</name>
    <name type="common">mud carp</name>
    <dbReference type="NCBI Taxonomy" id="172907"/>
    <lineage>
        <taxon>Eukaryota</taxon>
        <taxon>Metazoa</taxon>
        <taxon>Chordata</taxon>
        <taxon>Craniata</taxon>
        <taxon>Vertebrata</taxon>
        <taxon>Euteleostomi</taxon>
        <taxon>Actinopterygii</taxon>
        <taxon>Neopterygii</taxon>
        <taxon>Teleostei</taxon>
        <taxon>Ostariophysi</taxon>
        <taxon>Cypriniformes</taxon>
        <taxon>Cyprinidae</taxon>
        <taxon>Labeoninae</taxon>
        <taxon>Labeonini</taxon>
        <taxon>Cirrhinus</taxon>
    </lineage>
</organism>
<evidence type="ECO:0000313" key="5">
    <source>
        <dbReference type="Proteomes" id="UP001558613"/>
    </source>
</evidence>
<dbReference type="SUPFAM" id="SSF56672">
    <property type="entry name" value="DNA/RNA polymerases"/>
    <property type="match status" value="1"/>
</dbReference>
<reference evidence="4 5" key="1">
    <citation type="submission" date="2023-09" db="EMBL/GenBank/DDBJ databases">
        <authorList>
            <person name="Wang M."/>
        </authorList>
    </citation>
    <scope>NUCLEOTIDE SEQUENCE [LARGE SCALE GENOMIC DNA]</scope>
    <source>
        <strain evidence="4">GT-2023</strain>
        <tissue evidence="4">Liver</tissue>
    </source>
</reference>
<dbReference type="InterPro" id="IPR043502">
    <property type="entry name" value="DNA/RNA_pol_sf"/>
</dbReference>
<evidence type="ECO:0000259" key="3">
    <source>
        <dbReference type="PROSITE" id="PS50878"/>
    </source>
</evidence>
<keyword evidence="5" id="KW-1185">Reference proteome</keyword>
<protein>
    <recommendedName>
        <fullName evidence="2">ribonuclease H</fullName>
        <ecNumber evidence="2">3.1.26.4</ecNumber>
    </recommendedName>
</protein>
<gene>
    <name evidence="4" type="ORF">QQF64_003262</name>
</gene>
<dbReference type="CDD" id="cd01647">
    <property type="entry name" value="RT_LTR"/>
    <property type="match status" value="1"/>
</dbReference>
<dbReference type="PROSITE" id="PS50878">
    <property type="entry name" value="RT_POL"/>
    <property type="match status" value="1"/>
</dbReference>
<dbReference type="Pfam" id="PF00078">
    <property type="entry name" value="RVT_1"/>
    <property type="match status" value="1"/>
</dbReference>
<accession>A0ABR3MJJ4</accession>
<sequence length="77" mass="8635">MVVVPKKSGAVRICVDLSKLNESVRREKYILPAVEQTLGMLAGAQIFSKLDANMGFWQIPLSEESAWYTTFITPFGR</sequence>
<dbReference type="InterPro" id="IPR043128">
    <property type="entry name" value="Rev_trsase/Diguanyl_cyclase"/>
</dbReference>
<proteinExistence type="inferred from homology"/>
<dbReference type="Gene3D" id="3.30.70.270">
    <property type="match status" value="1"/>
</dbReference>
<dbReference type="InterPro" id="IPR050951">
    <property type="entry name" value="Retrovirus_Pol_polyprotein"/>
</dbReference>
<evidence type="ECO:0000256" key="2">
    <source>
        <dbReference type="ARBA" id="ARBA00012180"/>
    </source>
</evidence>
<evidence type="ECO:0000256" key="1">
    <source>
        <dbReference type="ARBA" id="ARBA00010879"/>
    </source>
</evidence>
<dbReference type="Gene3D" id="3.10.10.10">
    <property type="entry name" value="HIV Type 1 Reverse Transcriptase, subunit A, domain 1"/>
    <property type="match status" value="1"/>
</dbReference>
<dbReference type="EMBL" id="JAYMGO010000011">
    <property type="protein sequence ID" value="KAL1265235.1"/>
    <property type="molecule type" value="Genomic_DNA"/>
</dbReference>
<dbReference type="PANTHER" id="PTHR37984">
    <property type="entry name" value="PROTEIN CBG26694"/>
    <property type="match status" value="1"/>
</dbReference>
<dbReference type="EC" id="3.1.26.4" evidence="2"/>